<dbReference type="Proteomes" id="UP001141806">
    <property type="component" value="Unassembled WGS sequence"/>
</dbReference>
<name>A0A9Q0L203_9MAGN</name>
<feature type="region of interest" description="Disordered" evidence="1">
    <location>
        <begin position="1"/>
        <end position="87"/>
    </location>
</feature>
<dbReference type="EMBL" id="JAMYWD010000001">
    <property type="protein sequence ID" value="KAJ4980912.1"/>
    <property type="molecule type" value="Genomic_DNA"/>
</dbReference>
<evidence type="ECO:0000313" key="2">
    <source>
        <dbReference type="EMBL" id="KAJ4980912.1"/>
    </source>
</evidence>
<gene>
    <name evidence="2" type="ORF">NE237_031749</name>
</gene>
<keyword evidence="3" id="KW-1185">Reference proteome</keyword>
<dbReference type="AlphaFoldDB" id="A0A9Q0L203"/>
<comment type="caution">
    <text evidence="2">The sequence shown here is derived from an EMBL/GenBank/DDBJ whole genome shotgun (WGS) entry which is preliminary data.</text>
</comment>
<reference evidence="2" key="1">
    <citation type="journal article" date="2023" name="Plant J.">
        <title>The genome of the king protea, Protea cynaroides.</title>
        <authorList>
            <person name="Chang J."/>
            <person name="Duong T.A."/>
            <person name="Schoeman C."/>
            <person name="Ma X."/>
            <person name="Roodt D."/>
            <person name="Barker N."/>
            <person name="Li Z."/>
            <person name="Van de Peer Y."/>
            <person name="Mizrachi E."/>
        </authorList>
    </citation>
    <scope>NUCLEOTIDE SEQUENCE</scope>
    <source>
        <tissue evidence="2">Young leaves</tissue>
    </source>
</reference>
<organism evidence="2 3">
    <name type="scientific">Protea cynaroides</name>
    <dbReference type="NCBI Taxonomy" id="273540"/>
    <lineage>
        <taxon>Eukaryota</taxon>
        <taxon>Viridiplantae</taxon>
        <taxon>Streptophyta</taxon>
        <taxon>Embryophyta</taxon>
        <taxon>Tracheophyta</taxon>
        <taxon>Spermatophyta</taxon>
        <taxon>Magnoliopsida</taxon>
        <taxon>Proteales</taxon>
        <taxon>Proteaceae</taxon>
        <taxon>Protea</taxon>
    </lineage>
</organism>
<feature type="compositionally biased region" description="Acidic residues" evidence="1">
    <location>
        <begin position="65"/>
        <end position="79"/>
    </location>
</feature>
<feature type="compositionally biased region" description="Polar residues" evidence="1">
    <location>
        <begin position="34"/>
        <end position="48"/>
    </location>
</feature>
<evidence type="ECO:0000313" key="3">
    <source>
        <dbReference type="Proteomes" id="UP001141806"/>
    </source>
</evidence>
<evidence type="ECO:0000256" key="1">
    <source>
        <dbReference type="SAM" id="MobiDB-lite"/>
    </source>
</evidence>
<sequence length="139" mass="15400">MEGGVNLPQRRQARKRRHLSGKEKGKGPVKVSVNDGNQGGTETVQGATGTVKGGEAAGHEKEDDVSSDEGEEQDLEDGEVLPTLGGNIHSTVRVDDRLVEKDDGVFRWSKQWSPVCRVPIWVLMWLLRVPKPWMLMEQS</sequence>
<protein>
    <submittedName>
        <fullName evidence="2">Uncharacterized protein</fullName>
    </submittedName>
</protein>
<accession>A0A9Q0L203</accession>
<proteinExistence type="predicted"/>